<dbReference type="STRING" id="196109.A0A136IU81"/>
<dbReference type="Proteomes" id="UP000070501">
    <property type="component" value="Unassembled WGS sequence"/>
</dbReference>
<dbReference type="PANTHER" id="PTHR42923">
    <property type="entry name" value="PROTOPORPHYRINOGEN OXIDASE"/>
    <property type="match status" value="1"/>
</dbReference>
<feature type="transmembrane region" description="Helical" evidence="1">
    <location>
        <begin position="6"/>
        <end position="25"/>
    </location>
</feature>
<dbReference type="SUPFAM" id="SSF53335">
    <property type="entry name" value="S-adenosyl-L-methionine-dependent methyltransferases"/>
    <property type="match status" value="1"/>
</dbReference>
<dbReference type="OrthoDB" id="5977668at2759"/>
<keyword evidence="1" id="KW-0812">Transmembrane</keyword>
<evidence type="ECO:0000313" key="3">
    <source>
        <dbReference type="EMBL" id="KXJ88614.1"/>
    </source>
</evidence>
<evidence type="ECO:0000313" key="4">
    <source>
        <dbReference type="Proteomes" id="UP000070501"/>
    </source>
</evidence>
<dbReference type="Pfam" id="PF13450">
    <property type="entry name" value="NAD_binding_8"/>
    <property type="match status" value="1"/>
</dbReference>
<dbReference type="AlphaFoldDB" id="A0A136IU81"/>
<dbReference type="InParanoid" id="A0A136IU81"/>
<feature type="transmembrane region" description="Helical" evidence="1">
    <location>
        <begin position="149"/>
        <end position="170"/>
    </location>
</feature>
<accession>A0A136IU81</accession>
<dbReference type="PANTHER" id="PTHR42923:SF42">
    <property type="entry name" value="AMINE OXIDASE DOMAIN-CONTAINING PROTEIN"/>
    <property type="match status" value="1"/>
</dbReference>
<name>A0A136IU81_9PEZI</name>
<dbReference type="Gene3D" id="3.50.50.60">
    <property type="entry name" value="FAD/NAD(P)-binding domain"/>
    <property type="match status" value="1"/>
</dbReference>
<reference evidence="4" key="1">
    <citation type="submission" date="2016-02" db="EMBL/GenBank/DDBJ databases">
        <title>Draft genome sequence of Microdochium bolleyi, a fungal endophyte of beachgrass.</title>
        <authorList>
            <consortium name="DOE Joint Genome Institute"/>
            <person name="David A.S."/>
            <person name="May G."/>
            <person name="Haridas S."/>
            <person name="Lim J."/>
            <person name="Wang M."/>
            <person name="Labutti K."/>
            <person name="Lipzen A."/>
            <person name="Barry K."/>
            <person name="Grigoriev I.V."/>
        </authorList>
    </citation>
    <scope>NUCLEOTIDE SEQUENCE [LARGE SCALE GENOMIC DNA]</scope>
    <source>
        <strain evidence="4">J235TASD1</strain>
    </source>
</reference>
<evidence type="ECO:0000259" key="2">
    <source>
        <dbReference type="Pfam" id="PF01593"/>
    </source>
</evidence>
<protein>
    <recommendedName>
        <fullName evidence="2">Amine oxidase domain-containing protein</fullName>
    </recommendedName>
</protein>
<dbReference type="InterPro" id="IPR029063">
    <property type="entry name" value="SAM-dependent_MTases_sf"/>
</dbReference>
<sequence>MDEGKIRVAIVGTGMAGLVTAHLLAQDTRQRYHLTIFEKVARPSCRVTVSLSLDSASVTLRDDNTGALERVDLPMRAIAGGYYNNTRRMYDYLGIRYHAQRFLFAFSESKRSGREDEDPKALSRPYFIHASNLHQLPPRPSGMSIAEHVLRIAFVLLCYAWLSFCCFFIAPHDEESFGDYIRRTWLPSSFARHYALPLMASVSTCPHEELLRFPASDIVNYKRLSHGSEHYVVVDGVRSVQSKLAGGLNPRTHAQVVRVTPSGSKVKVSWRSTLDGKSGLVTETFDRVVLAISPDVVGRIFEPLRETMTKVPTIPVVNTILQRTGERGTLSKVESEDQSTTGNLAPAQTQLITLNSMHGLTAQTEALHLVDCGAVAATCPFDTADTTQILHRWDFPRVLRTTESKRVVNELFSKPAKVAGADDKAQWTSGQDNVWLVGGWCWDGMVLLEGCVTSAMHASIRTGESIYGLEHGKLNLALPPPSMWMNMGFWRDVDADDFTGACRALLHAVLEQAGLLDALHDRVSYLQSGKQQRILRGSLQSISVLDVGFGCGDQTLSLASLAEQRKLQYLGITLNSSQCVYAQRRLSSRPKTEMSSQHDISLFLGDAANPDSWTPSSSPTLKNKTQQQPEPASATVLLALDTLYHFSPSRHPILAYSAKTLRADLAAFDILLSDNATAWQALKLRALGRLSGCPWNAFLTEHEYRTMLVAAGYAAEDIVIQDITEHVFGPLSEFMREQQVRLENIGLKMGSLRVAGSLFAWWARSRVVRGVIVTAKAS</sequence>
<feature type="domain" description="Amine oxidase" evidence="2">
    <location>
        <begin position="220"/>
        <end position="315"/>
    </location>
</feature>
<dbReference type="GO" id="GO:0016491">
    <property type="term" value="F:oxidoreductase activity"/>
    <property type="evidence" value="ECO:0007669"/>
    <property type="project" value="InterPro"/>
</dbReference>
<keyword evidence="4" id="KW-1185">Reference proteome</keyword>
<dbReference type="InterPro" id="IPR036188">
    <property type="entry name" value="FAD/NAD-bd_sf"/>
</dbReference>
<dbReference type="SUPFAM" id="SSF51905">
    <property type="entry name" value="FAD/NAD(P)-binding domain"/>
    <property type="match status" value="1"/>
</dbReference>
<dbReference type="Pfam" id="PF01593">
    <property type="entry name" value="Amino_oxidase"/>
    <property type="match status" value="1"/>
</dbReference>
<evidence type="ECO:0000256" key="1">
    <source>
        <dbReference type="SAM" id="Phobius"/>
    </source>
</evidence>
<dbReference type="InterPro" id="IPR002937">
    <property type="entry name" value="Amino_oxidase"/>
</dbReference>
<gene>
    <name evidence="3" type="ORF">Micbo1qcDRAFT_151082</name>
</gene>
<organism evidence="3 4">
    <name type="scientific">Microdochium bolleyi</name>
    <dbReference type="NCBI Taxonomy" id="196109"/>
    <lineage>
        <taxon>Eukaryota</taxon>
        <taxon>Fungi</taxon>
        <taxon>Dikarya</taxon>
        <taxon>Ascomycota</taxon>
        <taxon>Pezizomycotina</taxon>
        <taxon>Sordariomycetes</taxon>
        <taxon>Xylariomycetidae</taxon>
        <taxon>Xylariales</taxon>
        <taxon>Microdochiaceae</taxon>
        <taxon>Microdochium</taxon>
    </lineage>
</organism>
<dbReference type="EMBL" id="KQ964258">
    <property type="protein sequence ID" value="KXJ88614.1"/>
    <property type="molecule type" value="Genomic_DNA"/>
</dbReference>
<keyword evidence="1" id="KW-0472">Membrane</keyword>
<dbReference type="Gene3D" id="3.40.50.150">
    <property type="entry name" value="Vaccinia Virus protein VP39"/>
    <property type="match status" value="1"/>
</dbReference>
<dbReference type="InterPro" id="IPR050464">
    <property type="entry name" value="Zeta_carotene_desat/Oxidored"/>
</dbReference>
<keyword evidence="1" id="KW-1133">Transmembrane helix</keyword>
<proteinExistence type="predicted"/>